<dbReference type="AlphaFoldDB" id="X6NS28"/>
<dbReference type="EMBL" id="ASPP01006833">
    <property type="protein sequence ID" value="ETO28147.1"/>
    <property type="molecule type" value="Genomic_DNA"/>
</dbReference>
<evidence type="ECO:0000256" key="1">
    <source>
        <dbReference type="SAM" id="Coils"/>
    </source>
</evidence>
<name>X6NS28_RETFI</name>
<dbReference type="Proteomes" id="UP000023152">
    <property type="component" value="Unassembled WGS sequence"/>
</dbReference>
<organism evidence="3 4">
    <name type="scientific">Reticulomyxa filosa</name>
    <dbReference type="NCBI Taxonomy" id="46433"/>
    <lineage>
        <taxon>Eukaryota</taxon>
        <taxon>Sar</taxon>
        <taxon>Rhizaria</taxon>
        <taxon>Retaria</taxon>
        <taxon>Foraminifera</taxon>
        <taxon>Monothalamids</taxon>
        <taxon>Reticulomyxidae</taxon>
        <taxon>Reticulomyxa</taxon>
    </lineage>
</organism>
<feature type="region of interest" description="Disordered" evidence="2">
    <location>
        <begin position="59"/>
        <end position="87"/>
    </location>
</feature>
<feature type="coiled-coil region" evidence="1">
    <location>
        <begin position="23"/>
        <end position="50"/>
    </location>
</feature>
<keyword evidence="4" id="KW-1185">Reference proteome</keyword>
<accession>X6NS28</accession>
<evidence type="ECO:0000313" key="4">
    <source>
        <dbReference type="Proteomes" id="UP000023152"/>
    </source>
</evidence>
<sequence length="87" mass="10021">MEDLEKLSRQELVEKFLKERERLTNCQTELANAQIKIIQLEGNLRTVRREWKALSKNYKQSGSFSPNIAINNVTSNDNETTPPTSNV</sequence>
<proteinExistence type="predicted"/>
<evidence type="ECO:0000256" key="2">
    <source>
        <dbReference type="SAM" id="MobiDB-lite"/>
    </source>
</evidence>
<evidence type="ECO:0000313" key="3">
    <source>
        <dbReference type="EMBL" id="ETO28147.1"/>
    </source>
</evidence>
<gene>
    <name evidence="3" type="ORF">RFI_08986</name>
</gene>
<comment type="caution">
    <text evidence="3">The sequence shown here is derived from an EMBL/GenBank/DDBJ whole genome shotgun (WGS) entry which is preliminary data.</text>
</comment>
<protein>
    <submittedName>
        <fullName evidence="3">Uncharacterized protein</fullName>
    </submittedName>
</protein>
<keyword evidence="1" id="KW-0175">Coiled coil</keyword>
<reference evidence="3 4" key="1">
    <citation type="journal article" date="2013" name="Curr. Biol.">
        <title>The Genome of the Foraminiferan Reticulomyxa filosa.</title>
        <authorList>
            <person name="Glockner G."/>
            <person name="Hulsmann N."/>
            <person name="Schleicher M."/>
            <person name="Noegel A.A."/>
            <person name="Eichinger L."/>
            <person name="Gallinger C."/>
            <person name="Pawlowski J."/>
            <person name="Sierra R."/>
            <person name="Euteneuer U."/>
            <person name="Pillet L."/>
            <person name="Moustafa A."/>
            <person name="Platzer M."/>
            <person name="Groth M."/>
            <person name="Szafranski K."/>
            <person name="Schliwa M."/>
        </authorList>
    </citation>
    <scope>NUCLEOTIDE SEQUENCE [LARGE SCALE GENOMIC DNA]</scope>
</reference>